<dbReference type="EMBL" id="PKGZ01000001">
    <property type="protein sequence ID" value="PKY91887.1"/>
    <property type="molecule type" value="Genomic_DNA"/>
</dbReference>
<accession>A0A2I1K8F4</accession>
<feature type="region of interest" description="Disordered" evidence="2">
    <location>
        <begin position="404"/>
        <end position="425"/>
    </location>
</feature>
<evidence type="ECO:0000313" key="4">
    <source>
        <dbReference type="EMBL" id="PKY91887.1"/>
    </source>
</evidence>
<organism evidence="4 5">
    <name type="scientific">Aerococcus christensenii</name>
    <dbReference type="NCBI Taxonomy" id="87541"/>
    <lineage>
        <taxon>Bacteria</taxon>
        <taxon>Bacillati</taxon>
        <taxon>Bacillota</taxon>
        <taxon>Bacilli</taxon>
        <taxon>Lactobacillales</taxon>
        <taxon>Aerococcaceae</taxon>
        <taxon>Aerococcus</taxon>
    </lineage>
</organism>
<gene>
    <name evidence="4" type="ORF">CYJ27_00120</name>
</gene>
<dbReference type="Gene3D" id="2.20.230.10">
    <property type="entry name" value="Resuscitation-promoting factor rpfb"/>
    <property type="match status" value="2"/>
</dbReference>
<feature type="region of interest" description="Disordered" evidence="2">
    <location>
        <begin position="523"/>
        <end position="544"/>
    </location>
</feature>
<evidence type="ECO:0000313" key="5">
    <source>
        <dbReference type="Proteomes" id="UP000234775"/>
    </source>
</evidence>
<dbReference type="Proteomes" id="UP000234775">
    <property type="component" value="Unassembled WGS sequence"/>
</dbReference>
<dbReference type="Pfam" id="PF20592">
    <property type="entry name" value="pAdhesive_10"/>
    <property type="match status" value="1"/>
</dbReference>
<keyword evidence="1" id="KW-0732">Signal</keyword>
<dbReference type="PROSITE" id="PS51109">
    <property type="entry name" value="G5"/>
    <property type="match status" value="2"/>
</dbReference>
<evidence type="ECO:0000256" key="2">
    <source>
        <dbReference type="SAM" id="MobiDB-lite"/>
    </source>
</evidence>
<keyword evidence="5" id="KW-1185">Reference proteome</keyword>
<dbReference type="SMART" id="SM01208">
    <property type="entry name" value="G5"/>
    <property type="match status" value="1"/>
</dbReference>
<feature type="domain" description="G5" evidence="3">
    <location>
        <begin position="807"/>
        <end position="855"/>
    </location>
</feature>
<dbReference type="RefSeq" id="WP_101659232.1">
    <property type="nucleotide sequence ID" value="NZ_PKGZ01000001.1"/>
</dbReference>
<comment type="caution">
    <text evidence="4">The sequence shown here is derived from an EMBL/GenBank/DDBJ whole genome shotgun (WGS) entry which is preliminary data.</text>
</comment>
<dbReference type="Pfam" id="PF07501">
    <property type="entry name" value="G5"/>
    <property type="match status" value="1"/>
</dbReference>
<name>A0A2I1K8F4_9LACT</name>
<dbReference type="InterPro" id="IPR046774">
    <property type="entry name" value="pAdhesive_10"/>
</dbReference>
<evidence type="ECO:0000259" key="3">
    <source>
        <dbReference type="PROSITE" id="PS51109"/>
    </source>
</evidence>
<dbReference type="InterPro" id="IPR011098">
    <property type="entry name" value="G5_dom"/>
</dbReference>
<evidence type="ECO:0000256" key="1">
    <source>
        <dbReference type="ARBA" id="ARBA00022729"/>
    </source>
</evidence>
<proteinExistence type="predicted"/>
<dbReference type="Pfam" id="PF18957">
    <property type="entry name" value="RibLong"/>
    <property type="match status" value="1"/>
</dbReference>
<protein>
    <recommendedName>
        <fullName evidence="3">G5 domain-containing protein</fullName>
    </recommendedName>
</protein>
<dbReference type="InterPro" id="IPR044055">
    <property type="entry name" value="RibLong"/>
</dbReference>
<dbReference type="AlphaFoldDB" id="A0A2I1K8F4"/>
<reference evidence="4 5" key="1">
    <citation type="submission" date="2017-12" db="EMBL/GenBank/DDBJ databases">
        <title>Phylogenetic diversity of female urinary microbiome.</title>
        <authorList>
            <person name="Thomas-White K."/>
            <person name="Wolfe A.J."/>
        </authorList>
    </citation>
    <scope>NUCLEOTIDE SEQUENCE [LARGE SCALE GENOMIC DNA]</scope>
    <source>
        <strain evidence="4 5">UMB0844</strain>
    </source>
</reference>
<sequence>MIPAQKIKTVFLFKSNDGTKDKKIYGIGVKFDPKKERTYAGVTVNSSGSNLNIKQKFGDPESIESAKPGTELGVDNPPVSDQAEATMDIDVKKSKVASLAIAGTENDLKLINSINHVYTEKDKEDAEKRGETVEVGKRKPTVFAWKDEYKKDTIAKKKQFFNATDSIATTFNPYPNENDELYTMNVVGDTTVNKAFVKGQLIHTGAKIENIDANGAKRIVGQVYFPTGEIVEGASTFVVTEGNKDEIAKKFPNETINVGDVMVQMPQGALQNKNGQFNDLKFAGVQNLEAKFYARPRTEKEFKEIVNKLNNGDEDVDYKFVETGAGNKTIKFKGADVVVPKQGFDRYDHYNLLGNIKINLDDTRHYDQSFGHKDDATGKVTDSNDRTYFDLAPDVEFDVNMYEPGEKEKKPHQKSDTEMKKADQREEVRGDINFEFVEKANKQIAKDLGKDVKDLEDDEKWKVELKDGDITKFKITAPKRAKAGDFIAVPVTYTYTNGSKDSHWFHFVVQENPKNVSDYNVQKGSAGDTLENTGKLHEDPDDKKMKPTSYEFDKKAVVEKTKDGKLKATYNDDKGNTWNVILDPTTGKVTAKVPKGAKGGEVLRVPVKIYYKSDDPKAPEQVDYAQAVFVAAPTFTQAPDYNSLVGEPGAKLENNATFPQDAEGTNKKKPVSYSIATKKVTDDKGNKWKISFDAETGKVTAEVPETAKGGEKLVVPVTATYPNGETVTVNAEFVAKQKPVSPKPEKVVIPKGVEYEFDDTVEAGKQEVLEEGNDGEVTVTSTYNSKTGAYENKQEVTKEAKLKKIKIGTKTSGKVEDTDEIPFKYTITKDPKLKKGEYVVDVAGTPGSNQEDLDR</sequence>
<feature type="domain" description="G5" evidence="3">
    <location>
        <begin position="734"/>
        <end position="811"/>
    </location>
</feature>
<dbReference type="NCBIfam" id="NF038186">
    <property type="entry name" value="YPDG_rpt"/>
    <property type="match status" value="1"/>
</dbReference>
<feature type="compositionally biased region" description="Basic and acidic residues" evidence="2">
    <location>
        <begin position="534"/>
        <end position="544"/>
    </location>
</feature>